<protein>
    <submittedName>
        <fullName evidence="1">Uncharacterized protein</fullName>
    </submittedName>
</protein>
<organism evidence="1 2">
    <name type="scientific">Ciona intestinalis</name>
    <name type="common">Transparent sea squirt</name>
    <name type="synonym">Ascidia intestinalis</name>
    <dbReference type="NCBI Taxonomy" id="7719"/>
    <lineage>
        <taxon>Eukaryota</taxon>
        <taxon>Metazoa</taxon>
        <taxon>Chordata</taxon>
        <taxon>Tunicata</taxon>
        <taxon>Ascidiacea</taxon>
        <taxon>Phlebobranchia</taxon>
        <taxon>Cionidae</taxon>
        <taxon>Ciona</taxon>
    </lineage>
</organism>
<keyword evidence="2" id="KW-1185">Reference proteome</keyword>
<evidence type="ECO:0000313" key="1">
    <source>
        <dbReference type="Ensembl" id="ENSCINP00000029550.2"/>
    </source>
</evidence>
<reference evidence="2" key="1">
    <citation type="journal article" date="2002" name="Science">
        <title>The draft genome of Ciona intestinalis: insights into chordate and vertebrate origins.</title>
        <authorList>
            <person name="Dehal P."/>
            <person name="Satou Y."/>
            <person name="Campbell R.K."/>
            <person name="Chapman J."/>
            <person name="Degnan B."/>
            <person name="De Tomaso A."/>
            <person name="Davidson B."/>
            <person name="Di Gregorio A."/>
            <person name="Gelpke M."/>
            <person name="Goodstein D.M."/>
            <person name="Harafuji N."/>
            <person name="Hastings K.E."/>
            <person name="Ho I."/>
            <person name="Hotta K."/>
            <person name="Huang W."/>
            <person name="Kawashima T."/>
            <person name="Lemaire P."/>
            <person name="Martinez D."/>
            <person name="Meinertzhagen I.A."/>
            <person name="Necula S."/>
            <person name="Nonaka M."/>
            <person name="Putnam N."/>
            <person name="Rash S."/>
            <person name="Saiga H."/>
            <person name="Satake M."/>
            <person name="Terry A."/>
            <person name="Yamada L."/>
            <person name="Wang H.G."/>
            <person name="Awazu S."/>
            <person name="Azumi K."/>
            <person name="Boore J."/>
            <person name="Branno M."/>
            <person name="Chin-Bow S."/>
            <person name="DeSantis R."/>
            <person name="Doyle S."/>
            <person name="Francino P."/>
            <person name="Keys D.N."/>
            <person name="Haga S."/>
            <person name="Hayashi H."/>
            <person name="Hino K."/>
            <person name="Imai K.S."/>
            <person name="Inaba K."/>
            <person name="Kano S."/>
            <person name="Kobayashi K."/>
            <person name="Kobayashi M."/>
            <person name="Lee B.I."/>
            <person name="Makabe K.W."/>
            <person name="Manohar C."/>
            <person name="Matassi G."/>
            <person name="Medina M."/>
            <person name="Mochizuki Y."/>
            <person name="Mount S."/>
            <person name="Morishita T."/>
            <person name="Miura S."/>
            <person name="Nakayama A."/>
            <person name="Nishizaka S."/>
            <person name="Nomoto H."/>
            <person name="Ohta F."/>
            <person name="Oishi K."/>
            <person name="Rigoutsos I."/>
            <person name="Sano M."/>
            <person name="Sasaki A."/>
            <person name="Sasakura Y."/>
            <person name="Shoguchi E."/>
            <person name="Shin-i T."/>
            <person name="Spagnuolo A."/>
            <person name="Stainier D."/>
            <person name="Suzuki M.M."/>
            <person name="Tassy O."/>
            <person name="Takatori N."/>
            <person name="Tokuoka M."/>
            <person name="Yagi K."/>
            <person name="Yoshizaki F."/>
            <person name="Wada S."/>
            <person name="Zhang C."/>
            <person name="Hyatt P.D."/>
            <person name="Larimer F."/>
            <person name="Detter C."/>
            <person name="Doggett N."/>
            <person name="Glavina T."/>
            <person name="Hawkins T."/>
            <person name="Richardson P."/>
            <person name="Lucas S."/>
            <person name="Kohara Y."/>
            <person name="Levine M."/>
            <person name="Satoh N."/>
            <person name="Rokhsar D.S."/>
        </authorList>
    </citation>
    <scope>NUCLEOTIDE SEQUENCE [LARGE SCALE GENOMIC DNA]</scope>
</reference>
<dbReference type="Proteomes" id="UP000008144">
    <property type="component" value="Chromosome 1"/>
</dbReference>
<dbReference type="Ensembl" id="ENSCINT00000029796.2">
    <property type="protein sequence ID" value="ENSCINP00000029550.2"/>
    <property type="gene ID" value="ENSCING00000017476.2"/>
</dbReference>
<reference evidence="1" key="4">
    <citation type="submission" date="2025-09" db="UniProtKB">
        <authorList>
            <consortium name="Ensembl"/>
        </authorList>
    </citation>
    <scope>IDENTIFICATION</scope>
</reference>
<dbReference type="HOGENOM" id="CLU_2903463_0_0_1"/>
<reference evidence="1" key="3">
    <citation type="submission" date="2025-08" db="UniProtKB">
        <authorList>
            <consortium name="Ensembl"/>
        </authorList>
    </citation>
    <scope>IDENTIFICATION</scope>
</reference>
<dbReference type="InParanoid" id="F6T264"/>
<evidence type="ECO:0000313" key="2">
    <source>
        <dbReference type="Proteomes" id="UP000008144"/>
    </source>
</evidence>
<dbReference type="AlphaFoldDB" id="F6T264"/>
<sequence length="62" mass="6688">MTIPVVRPDAYKERTAWMATYMAGTLKVSNMIWVIFSRLAFGLSGASVSRVGCSSGATRSSL</sequence>
<proteinExistence type="predicted"/>
<name>F6T264_CIOIN</name>
<accession>F6T264</accession>
<reference evidence="1" key="2">
    <citation type="journal article" date="2008" name="Genome Biol.">
        <title>Improved genome assembly and evidence-based global gene model set for the chordate Ciona intestinalis: new insight into intron and operon populations.</title>
        <authorList>
            <person name="Satou Y."/>
            <person name="Mineta K."/>
            <person name="Ogasawara M."/>
            <person name="Sasakura Y."/>
            <person name="Shoguchi E."/>
            <person name="Ueno K."/>
            <person name="Yamada L."/>
            <person name="Matsumoto J."/>
            <person name="Wasserscheid J."/>
            <person name="Dewar K."/>
            <person name="Wiley G.B."/>
            <person name="Macmil S.L."/>
            <person name="Roe B.A."/>
            <person name="Zeller R.W."/>
            <person name="Hastings K.E."/>
            <person name="Lemaire P."/>
            <person name="Lindquist E."/>
            <person name="Endo T."/>
            <person name="Hotta K."/>
            <person name="Inaba K."/>
        </authorList>
    </citation>
    <scope>NUCLEOTIDE SEQUENCE [LARGE SCALE GENOMIC DNA]</scope>
    <source>
        <strain evidence="1">wild type</strain>
    </source>
</reference>
<dbReference type="EMBL" id="EAAA01000348">
    <property type="status" value="NOT_ANNOTATED_CDS"/>
    <property type="molecule type" value="Genomic_DNA"/>
</dbReference>